<proteinExistence type="predicted"/>
<evidence type="ECO:0000313" key="2">
    <source>
        <dbReference type="Proteomes" id="UP000637906"/>
    </source>
</evidence>
<dbReference type="Proteomes" id="UP000637906">
    <property type="component" value="Unassembled WGS sequence"/>
</dbReference>
<sequence>MHVEIVYLSDDNNLDYNCSQILAFSENLACSESGFTIEETAFFF</sequence>
<gene>
    <name evidence="1" type="ORF">sL5_03010</name>
</gene>
<keyword evidence="2" id="KW-1185">Reference proteome</keyword>
<dbReference type="AlphaFoldDB" id="A0A8J3HPI7"/>
<dbReference type="EMBL" id="BNGU01000008">
    <property type="protein sequence ID" value="GHM59308.1"/>
    <property type="molecule type" value="Genomic_DNA"/>
</dbReference>
<protein>
    <submittedName>
        <fullName evidence="1">Uncharacterized protein</fullName>
    </submittedName>
</protein>
<evidence type="ECO:0000313" key="1">
    <source>
        <dbReference type="EMBL" id="GHM59308.1"/>
    </source>
</evidence>
<organism evidence="1 2">
    <name type="scientific">Candidatus Mesenet longicola</name>
    <dbReference type="NCBI Taxonomy" id="1892558"/>
    <lineage>
        <taxon>Bacteria</taxon>
        <taxon>Pseudomonadati</taxon>
        <taxon>Pseudomonadota</taxon>
        <taxon>Alphaproteobacteria</taxon>
        <taxon>Rickettsiales</taxon>
        <taxon>Anaplasmataceae</taxon>
        <taxon>Candidatus Mesenet</taxon>
    </lineage>
</organism>
<comment type="caution">
    <text evidence="1">The sequence shown here is derived from an EMBL/GenBank/DDBJ whole genome shotgun (WGS) entry which is preliminary data.</text>
</comment>
<reference evidence="1 2" key="1">
    <citation type="journal article" date="2021" name="Microb. Ecol.">
        <title>Candidatus Mesenet longicola: Novel Endosymbionts of Brontispa longissima that Induce Cytoplasmic Incompatibility.</title>
        <authorList>
            <person name="Takano S."/>
            <person name="Gotoh Y."/>
            <person name="Hayashi T."/>
        </authorList>
    </citation>
    <scope>NUCLEOTIDE SEQUENCE [LARGE SCALE GENOMIC DNA]</scope>
    <source>
        <strain evidence="1">L5</strain>
    </source>
</reference>
<name>A0A8J3HPI7_9RICK</name>
<accession>A0A8J3HPI7</accession>